<dbReference type="InterPro" id="IPR000940">
    <property type="entry name" value="NNMT_TEMT_trans"/>
</dbReference>
<evidence type="ECO:0000313" key="5">
    <source>
        <dbReference type="EMBL" id="DBA16576.1"/>
    </source>
</evidence>
<evidence type="ECO:0000256" key="2">
    <source>
        <dbReference type="ARBA" id="ARBA00022603"/>
    </source>
</evidence>
<name>A0AAV2ZHB3_PYXAD</name>
<dbReference type="Proteomes" id="UP001181693">
    <property type="component" value="Unassembled WGS sequence"/>
</dbReference>
<keyword evidence="6" id="KW-1185">Reference proteome</keyword>
<dbReference type="GO" id="GO:0005829">
    <property type="term" value="C:cytosol"/>
    <property type="evidence" value="ECO:0007669"/>
    <property type="project" value="TreeGrafter"/>
</dbReference>
<sequence length="260" mass="30374">MDSMPKKFYHIHDFDSRRNLEHYFSDKEDMVFGEDSLKFSMMNLQYVFSRGFIRGDLLIDLSYSSFIHHLYSASKVFKDIILMKFTEKCAMELRRWLCDRTGAFNWTHTTTAIEELEGKSDQVQNIELNVKAAIRQIVMCNLEKENLTGQLVLPLADCVISAWLLEFISKGQDDYMRNLEKISKLLKVGRHLIIIGVLNTTFFTVGSERFHVFKYDESFVKSALHKVGFIIDYCAVQRRKNMSDLVDTTHIIFISAHKKK</sequence>
<dbReference type="AlphaFoldDB" id="A0AAV2ZHB3"/>
<dbReference type="InterPro" id="IPR029063">
    <property type="entry name" value="SAM-dependent_MTases_sf"/>
</dbReference>
<dbReference type="PANTHER" id="PTHR10867">
    <property type="entry name" value="NNMT/PNMT/TEMT FAMILY MEMBER"/>
    <property type="match status" value="1"/>
</dbReference>
<dbReference type="GO" id="GO:0008170">
    <property type="term" value="F:N-methyltransferase activity"/>
    <property type="evidence" value="ECO:0007669"/>
    <property type="project" value="TreeGrafter"/>
</dbReference>
<keyword evidence="2" id="KW-0489">Methyltransferase</keyword>
<gene>
    <name evidence="5" type="ORF">GDO54_003955</name>
</gene>
<evidence type="ECO:0000256" key="4">
    <source>
        <dbReference type="ARBA" id="ARBA00022691"/>
    </source>
</evidence>
<evidence type="ECO:0000256" key="3">
    <source>
        <dbReference type="ARBA" id="ARBA00022679"/>
    </source>
</evidence>
<dbReference type="PROSITE" id="PS51681">
    <property type="entry name" value="SAM_MT_NNMT_PNMT_TEMT"/>
    <property type="match status" value="1"/>
</dbReference>
<keyword evidence="3" id="KW-0808">Transferase</keyword>
<dbReference type="Gene3D" id="3.40.50.150">
    <property type="entry name" value="Vaccinia Virus protein VP39"/>
    <property type="match status" value="1"/>
</dbReference>
<dbReference type="Pfam" id="PF01234">
    <property type="entry name" value="NNMT_PNMT_TEMT"/>
    <property type="match status" value="1"/>
</dbReference>
<dbReference type="GO" id="GO:0032259">
    <property type="term" value="P:methylation"/>
    <property type="evidence" value="ECO:0007669"/>
    <property type="project" value="UniProtKB-KW"/>
</dbReference>
<accession>A0AAV2ZHB3</accession>
<comment type="similarity">
    <text evidence="1">Belongs to the class I-like SAM-binding methyltransferase superfamily. NNMT/PNMT/TEMT family.</text>
</comment>
<evidence type="ECO:0000313" key="6">
    <source>
        <dbReference type="Proteomes" id="UP001181693"/>
    </source>
</evidence>
<organism evidence="5 6">
    <name type="scientific">Pyxicephalus adspersus</name>
    <name type="common">African bullfrog</name>
    <dbReference type="NCBI Taxonomy" id="30357"/>
    <lineage>
        <taxon>Eukaryota</taxon>
        <taxon>Metazoa</taxon>
        <taxon>Chordata</taxon>
        <taxon>Craniata</taxon>
        <taxon>Vertebrata</taxon>
        <taxon>Euteleostomi</taxon>
        <taxon>Amphibia</taxon>
        <taxon>Batrachia</taxon>
        <taxon>Anura</taxon>
        <taxon>Neobatrachia</taxon>
        <taxon>Ranoidea</taxon>
        <taxon>Pyxicephalidae</taxon>
        <taxon>Pyxicephalinae</taxon>
        <taxon>Pyxicephalus</taxon>
    </lineage>
</organism>
<comment type="caution">
    <text evidence="5">The sequence shown here is derived from an EMBL/GenBank/DDBJ whole genome shotgun (WGS) entry which is preliminary data.</text>
</comment>
<evidence type="ECO:0000256" key="1">
    <source>
        <dbReference type="ARBA" id="ARBA00007996"/>
    </source>
</evidence>
<reference evidence="5" key="1">
    <citation type="thesis" date="2020" institute="ProQuest LLC" country="789 East Eisenhower Parkway, Ann Arbor, MI, USA">
        <title>Comparative Genomics and Chromosome Evolution.</title>
        <authorList>
            <person name="Mudd A.B."/>
        </authorList>
    </citation>
    <scope>NUCLEOTIDE SEQUENCE</scope>
    <source>
        <strain evidence="5">1538</strain>
        <tissue evidence="5">Blood</tissue>
    </source>
</reference>
<keyword evidence="4" id="KW-0949">S-adenosyl-L-methionine</keyword>
<dbReference type="PANTHER" id="PTHR10867:SF44">
    <property type="entry name" value="NICOTINAMIDE N-METHYLTRANSFERASE ISOFORM X2"/>
    <property type="match status" value="1"/>
</dbReference>
<dbReference type="SUPFAM" id="SSF53335">
    <property type="entry name" value="S-adenosyl-L-methionine-dependent methyltransferases"/>
    <property type="match status" value="1"/>
</dbReference>
<proteinExistence type="inferred from homology"/>
<dbReference type="EMBL" id="DYDO01000011">
    <property type="protein sequence ID" value="DBA16576.1"/>
    <property type="molecule type" value="Genomic_DNA"/>
</dbReference>
<protein>
    <submittedName>
        <fullName evidence="5">Uncharacterized protein</fullName>
    </submittedName>
</protein>